<dbReference type="EC" id="2.6.1.102" evidence="8"/>
<dbReference type="KEGG" id="ssei:FJR45_00965"/>
<dbReference type="PIRSF" id="PIRSF000390">
    <property type="entry name" value="PLP_StrS"/>
    <property type="match status" value="1"/>
</dbReference>
<dbReference type="Gene3D" id="3.40.640.10">
    <property type="entry name" value="Type I PLP-dependent aspartate aminotransferase-like (Major domain)"/>
    <property type="match status" value="1"/>
</dbReference>
<dbReference type="InterPro" id="IPR015421">
    <property type="entry name" value="PyrdxlP-dep_Trfase_major"/>
</dbReference>
<gene>
    <name evidence="13" type="ORF">FJR45_00965</name>
</gene>
<evidence type="ECO:0000256" key="12">
    <source>
        <dbReference type="RuleBase" id="RU004508"/>
    </source>
</evidence>
<proteinExistence type="inferred from homology"/>
<dbReference type="SUPFAM" id="SSF53383">
    <property type="entry name" value="PLP-dependent transferases"/>
    <property type="match status" value="1"/>
</dbReference>
<dbReference type="InterPro" id="IPR015422">
    <property type="entry name" value="PyrdxlP-dep_Trfase_small"/>
</dbReference>
<evidence type="ECO:0000256" key="10">
    <source>
        <dbReference type="PIRSR" id="PIRSR000390-1"/>
    </source>
</evidence>
<keyword evidence="5 11" id="KW-0663">Pyridoxal phosphate</keyword>
<keyword evidence="14" id="KW-1185">Reference proteome</keyword>
<evidence type="ECO:0000256" key="5">
    <source>
        <dbReference type="ARBA" id="ARBA00022898"/>
    </source>
</evidence>
<dbReference type="Proteomes" id="UP000593719">
    <property type="component" value="Chromosome"/>
</dbReference>
<dbReference type="FunFam" id="3.40.640.10:FF:000090">
    <property type="entry name" value="Pyridoxal phosphate-dependent aminotransferase"/>
    <property type="match status" value="1"/>
</dbReference>
<feature type="modified residue" description="N6-(pyridoxal phosphate)lysine" evidence="11">
    <location>
        <position position="213"/>
    </location>
</feature>
<comment type="similarity">
    <text evidence="6 12">Belongs to the DegT/DnrJ/EryC1 family.</text>
</comment>
<dbReference type="PANTHER" id="PTHR30244:SF30">
    <property type="entry name" value="BLR5990 PROTEIN"/>
    <property type="match status" value="1"/>
</dbReference>
<comment type="catalytic activity">
    <reaction evidence="7">
        <text>GDP-alpha-D-perosamine + 2-oxoglutarate = GDP-4-dehydro-alpha-D-rhamnose + L-glutamate</text>
        <dbReference type="Rhea" id="RHEA:36779"/>
        <dbReference type="ChEBI" id="CHEBI:16810"/>
        <dbReference type="ChEBI" id="CHEBI:29985"/>
        <dbReference type="ChEBI" id="CHEBI:57964"/>
        <dbReference type="ChEBI" id="CHEBI:73996"/>
        <dbReference type="EC" id="2.6.1.102"/>
    </reaction>
</comment>
<dbReference type="Gene3D" id="3.90.1150.10">
    <property type="entry name" value="Aspartate Aminotransferase, domain 1"/>
    <property type="match status" value="1"/>
</dbReference>
<protein>
    <recommendedName>
        <fullName evidence="9">GDP-perosamine synthase</fullName>
        <ecNumber evidence="8">2.6.1.102</ecNumber>
    </recommendedName>
</protein>
<dbReference type="InterPro" id="IPR026385">
    <property type="entry name" value="LegC-like"/>
</dbReference>
<dbReference type="PANTHER" id="PTHR30244">
    <property type="entry name" value="TRANSAMINASE"/>
    <property type="match status" value="1"/>
</dbReference>
<organism evidence="13 14">
    <name type="scientific">Sulfurimonas sediminis</name>
    <dbReference type="NCBI Taxonomy" id="2590020"/>
    <lineage>
        <taxon>Bacteria</taxon>
        <taxon>Pseudomonadati</taxon>
        <taxon>Campylobacterota</taxon>
        <taxon>Epsilonproteobacteria</taxon>
        <taxon>Campylobacterales</taxon>
        <taxon>Sulfurimonadaceae</taxon>
        <taxon>Sulfurimonas</taxon>
    </lineage>
</organism>
<dbReference type="GO" id="GO:0000271">
    <property type="term" value="P:polysaccharide biosynthetic process"/>
    <property type="evidence" value="ECO:0007669"/>
    <property type="project" value="TreeGrafter"/>
</dbReference>
<dbReference type="Pfam" id="PF01041">
    <property type="entry name" value="DegT_DnrJ_EryC1"/>
    <property type="match status" value="1"/>
</dbReference>
<sequence length="378" mass="42411">MQTIINFIQDIYQTKEFIPLHEPRFRGNEKKYLNECIDSTFVSSVGKFVDLFEEQFASYVGAKYAVATVNGTSALHVALTVGGVSDDDEVITQALTFIATCNAISYCGAKPVFIDVDLETSGMSAKALEAFLQQNCIVKNGECINKTTNKRVKACVPMHTFGHPCEIDTIAQICKKWHIVLVEDSAESLGSFYKQEHTGTFGKMGCFSFNGNKIITSGGGGVVVTDDEVLAKKLKHLTTTAKVPHKWEYSHDIIGYNYRMPNLNAALLVAQLEELEGFLASKRELAQKYAHFFEDFDDIEFIKEPDNAQSNYWLNAITCKDKKMRDEWLEFTNANGVMTRPVWKLMSELGMFKMCQNDGLKNSKYLSDRVINIPSSVL</sequence>
<evidence type="ECO:0000256" key="11">
    <source>
        <dbReference type="PIRSR" id="PIRSR000390-2"/>
    </source>
</evidence>
<dbReference type="GO" id="GO:0102933">
    <property type="term" value="F:GDP-4-dehydro-6-deoxy-D-mannose-4-aminotransferase activity"/>
    <property type="evidence" value="ECO:0007669"/>
    <property type="project" value="UniProtKB-EC"/>
</dbReference>
<accession>A0A7M1AYS9</accession>
<feature type="active site" description="Proton acceptor" evidence="10">
    <location>
        <position position="213"/>
    </location>
</feature>
<evidence type="ECO:0000256" key="8">
    <source>
        <dbReference type="ARBA" id="ARBA00066317"/>
    </source>
</evidence>
<evidence type="ECO:0000256" key="1">
    <source>
        <dbReference type="ARBA" id="ARBA00001933"/>
    </source>
</evidence>
<dbReference type="InterPro" id="IPR015424">
    <property type="entry name" value="PyrdxlP-dep_Trfase"/>
</dbReference>
<dbReference type="AlphaFoldDB" id="A0A7M1AYS9"/>
<keyword evidence="4 13" id="KW-0808">Transferase</keyword>
<dbReference type="NCBIfam" id="TIGR04181">
    <property type="entry name" value="NHT_00031"/>
    <property type="match status" value="1"/>
</dbReference>
<name>A0A7M1AYS9_9BACT</name>
<comment type="pathway">
    <text evidence="2">Bacterial outer membrane biogenesis; LPS O-antigen biosynthesis.</text>
</comment>
<evidence type="ECO:0000313" key="13">
    <source>
        <dbReference type="EMBL" id="QOP42601.1"/>
    </source>
</evidence>
<evidence type="ECO:0000313" key="14">
    <source>
        <dbReference type="Proteomes" id="UP000593719"/>
    </source>
</evidence>
<evidence type="ECO:0000256" key="7">
    <source>
        <dbReference type="ARBA" id="ARBA00051587"/>
    </source>
</evidence>
<dbReference type="CDD" id="cd00616">
    <property type="entry name" value="AHBA_syn"/>
    <property type="match status" value="1"/>
</dbReference>
<dbReference type="EMBL" id="CP041235">
    <property type="protein sequence ID" value="QOP42601.1"/>
    <property type="molecule type" value="Genomic_DNA"/>
</dbReference>
<evidence type="ECO:0000256" key="2">
    <source>
        <dbReference type="ARBA" id="ARBA00005125"/>
    </source>
</evidence>
<evidence type="ECO:0000256" key="6">
    <source>
        <dbReference type="ARBA" id="ARBA00037999"/>
    </source>
</evidence>
<dbReference type="InterPro" id="IPR000653">
    <property type="entry name" value="DegT/StrS_aminotransferase"/>
</dbReference>
<dbReference type="RefSeq" id="WP_283949381.1">
    <property type="nucleotide sequence ID" value="NZ_CP041235.1"/>
</dbReference>
<reference evidence="13 14" key="1">
    <citation type="submission" date="2019-06" db="EMBL/GenBank/DDBJ databases">
        <title>Sulfurimonas gotlandica sp. nov., a chemoautotrophic and psychrotolerant epsilonproteobacterium isolated from a pelagic redoxcline, and an emended description of the genus Sulfurimonas.</title>
        <authorList>
            <person name="Wang S."/>
            <person name="Jiang L."/>
            <person name="Shao Z."/>
        </authorList>
    </citation>
    <scope>NUCLEOTIDE SEQUENCE [LARGE SCALE GENOMIC DNA]</scope>
    <source>
        <strain evidence="13 14">S2-6</strain>
    </source>
</reference>
<evidence type="ECO:0000256" key="3">
    <source>
        <dbReference type="ARBA" id="ARBA00022576"/>
    </source>
</evidence>
<evidence type="ECO:0000256" key="4">
    <source>
        <dbReference type="ARBA" id="ARBA00022679"/>
    </source>
</evidence>
<keyword evidence="3 13" id="KW-0032">Aminotransferase</keyword>
<dbReference type="GO" id="GO:0030170">
    <property type="term" value="F:pyridoxal phosphate binding"/>
    <property type="evidence" value="ECO:0007669"/>
    <property type="project" value="TreeGrafter"/>
</dbReference>
<comment type="cofactor">
    <cofactor evidence="1">
        <name>pyridoxal 5'-phosphate</name>
        <dbReference type="ChEBI" id="CHEBI:597326"/>
    </cofactor>
</comment>
<evidence type="ECO:0000256" key="9">
    <source>
        <dbReference type="ARBA" id="ARBA00074221"/>
    </source>
</evidence>